<dbReference type="Gene3D" id="3.20.20.140">
    <property type="entry name" value="Metal-dependent hydrolases"/>
    <property type="match status" value="1"/>
</dbReference>
<reference evidence="7 8" key="1">
    <citation type="submission" date="2016-10" db="EMBL/GenBank/DDBJ databases">
        <title>Genome sequence of Streptomyces sp. MUSC 1.</title>
        <authorList>
            <person name="Lee L.-H."/>
            <person name="Ser H.-L."/>
            <person name="Law J.W.-F."/>
        </authorList>
    </citation>
    <scope>NUCLEOTIDE SEQUENCE [LARGE SCALE GENOMIC DNA]</scope>
    <source>
        <strain evidence="7 8">MUSC 1</strain>
    </source>
</reference>
<evidence type="ECO:0000256" key="1">
    <source>
        <dbReference type="ARBA" id="ARBA00001947"/>
    </source>
</evidence>
<comment type="cofactor">
    <cofactor evidence="1">
        <name>Zn(2+)</name>
        <dbReference type="ChEBI" id="CHEBI:29105"/>
    </cofactor>
</comment>
<proteinExistence type="inferred from homology"/>
<keyword evidence="8" id="KW-1185">Reference proteome</keyword>
<comment type="caution">
    <text evidence="7">The sequence shown here is derived from an EMBL/GenBank/DDBJ whole genome shotgun (WGS) entry which is preliminary data.</text>
</comment>
<dbReference type="PROSITE" id="PS00482">
    <property type="entry name" value="DIHYDROOROTASE_1"/>
    <property type="match status" value="1"/>
</dbReference>
<dbReference type="GO" id="GO:0006145">
    <property type="term" value="P:purine nucleobase catabolic process"/>
    <property type="evidence" value="ECO:0007669"/>
    <property type="project" value="TreeGrafter"/>
</dbReference>
<gene>
    <name evidence="7" type="ORF">BIV23_38855</name>
</gene>
<dbReference type="GO" id="GO:0005737">
    <property type="term" value="C:cytoplasm"/>
    <property type="evidence" value="ECO:0007669"/>
    <property type="project" value="TreeGrafter"/>
</dbReference>
<dbReference type="SUPFAM" id="SSF51338">
    <property type="entry name" value="Composite domain of metallo-dependent hydrolases"/>
    <property type="match status" value="1"/>
</dbReference>
<dbReference type="GO" id="GO:0004038">
    <property type="term" value="F:allantoinase activity"/>
    <property type="evidence" value="ECO:0007669"/>
    <property type="project" value="TreeGrafter"/>
</dbReference>
<dbReference type="EMBL" id="MLYO01000081">
    <property type="protein sequence ID" value="OIJ92309.1"/>
    <property type="molecule type" value="Genomic_DNA"/>
</dbReference>
<dbReference type="InterPro" id="IPR011059">
    <property type="entry name" value="Metal-dep_hydrolase_composite"/>
</dbReference>
<evidence type="ECO:0000256" key="5">
    <source>
        <dbReference type="ARBA" id="ARBA00022801"/>
    </source>
</evidence>
<comment type="similarity">
    <text evidence="3">Belongs to the metallo-dependent hydrolases superfamily. DHOase family. Class I DHOase subfamily.</text>
</comment>
<dbReference type="InterPro" id="IPR032466">
    <property type="entry name" value="Metal_Hydrolase"/>
</dbReference>
<dbReference type="Proteomes" id="UP000179642">
    <property type="component" value="Unassembled WGS sequence"/>
</dbReference>
<accession>A0A1S2PEN2</accession>
<name>A0A1S2PEN2_9ACTN</name>
<dbReference type="PROSITE" id="PS00483">
    <property type="entry name" value="DIHYDROOROTASE_2"/>
    <property type="match status" value="1"/>
</dbReference>
<dbReference type="RefSeq" id="WP_071385703.1">
    <property type="nucleotide sequence ID" value="NZ_MLYO01000081.1"/>
</dbReference>
<organism evidence="7 8">
    <name type="scientific">Streptomyces monashensis</name>
    <dbReference type="NCBI Taxonomy" id="1678012"/>
    <lineage>
        <taxon>Bacteria</taxon>
        <taxon>Bacillati</taxon>
        <taxon>Actinomycetota</taxon>
        <taxon>Actinomycetes</taxon>
        <taxon>Kitasatosporales</taxon>
        <taxon>Streptomycetaceae</taxon>
        <taxon>Streptomyces</taxon>
    </lineage>
</organism>
<dbReference type="Pfam" id="PF01979">
    <property type="entry name" value="Amidohydro_1"/>
    <property type="match status" value="1"/>
</dbReference>
<dbReference type="OrthoDB" id="9775759at2"/>
<dbReference type="GO" id="GO:0046872">
    <property type="term" value="F:metal ion binding"/>
    <property type="evidence" value="ECO:0007669"/>
    <property type="project" value="UniProtKB-KW"/>
</dbReference>
<dbReference type="SUPFAM" id="SSF51556">
    <property type="entry name" value="Metallo-dependent hydrolases"/>
    <property type="match status" value="1"/>
</dbReference>
<dbReference type="PANTHER" id="PTHR43668:SF2">
    <property type="entry name" value="ALLANTOINASE"/>
    <property type="match status" value="1"/>
</dbReference>
<keyword evidence="5" id="KW-0378">Hydrolase</keyword>
<evidence type="ECO:0000313" key="7">
    <source>
        <dbReference type="EMBL" id="OIJ92309.1"/>
    </source>
</evidence>
<dbReference type="PANTHER" id="PTHR43668">
    <property type="entry name" value="ALLANTOINASE"/>
    <property type="match status" value="1"/>
</dbReference>
<evidence type="ECO:0000256" key="3">
    <source>
        <dbReference type="ARBA" id="ARBA00010286"/>
    </source>
</evidence>
<dbReference type="InterPro" id="IPR002195">
    <property type="entry name" value="Dihydroorotase_CS"/>
</dbReference>
<evidence type="ECO:0000256" key="2">
    <source>
        <dbReference type="ARBA" id="ARBA00002368"/>
    </source>
</evidence>
<dbReference type="InterPro" id="IPR006680">
    <property type="entry name" value="Amidohydro-rel"/>
</dbReference>
<evidence type="ECO:0000259" key="6">
    <source>
        <dbReference type="Pfam" id="PF01979"/>
    </source>
</evidence>
<evidence type="ECO:0000313" key="8">
    <source>
        <dbReference type="Proteomes" id="UP000179642"/>
    </source>
</evidence>
<keyword evidence="4" id="KW-0479">Metal-binding</keyword>
<dbReference type="Gene3D" id="2.30.40.10">
    <property type="entry name" value="Urease, subunit C, domain 1"/>
    <property type="match status" value="1"/>
</dbReference>
<comment type="function">
    <text evidence="2">Catalyzes the reversible cyclization of carbamoyl aspartate to dihydroorotate.</text>
</comment>
<feature type="domain" description="Amidohydrolase-related" evidence="6">
    <location>
        <begin position="59"/>
        <end position="440"/>
    </location>
</feature>
<protein>
    <submittedName>
        <fullName evidence="7">Dihydroorotase</fullName>
    </submittedName>
</protein>
<evidence type="ECO:0000256" key="4">
    <source>
        <dbReference type="ARBA" id="ARBA00022723"/>
    </source>
</evidence>
<dbReference type="AlphaFoldDB" id="A0A1S2PEN2"/>
<sequence length="471" mass="50920">MDPVNHTPAYDLLVRGGRLVDGRQVTHADLAVLDGRIAAVLDPGTRAEARETVDARGLYVLPGLIDSHVHFRTPGLTGKEEWANGSRAAVAGAVTTVIDMPNTRPATFTPADAHAKHALIEGNSLVDYRFHAGVNPDDVSLLEDFTPREATSAKAFLTGHHTAPHVLRDPARLDGLFRLAAAKNLRLLFHAEDDDVFALLDQWQGEPPSYRSYEAHRPRSGGIVAVAKLIELARRHGTDVHVLHVSSKEEADLLAAAGAAGIPITFEVTGHHLSFTTDDTLRLGPRIRLSPAIREQADQDRLWQAVIRGEVACVGSDHAPHALTDKALPAPDAPPGLPGVQELFPALLTGLRRRLPGGDAEQALKIAVRVMAEGPARLFGLEGRKGALTEGHDADLALVSADTNWWLRADEAQAKVGWSAYEGWTFTGRVEQTLRRGRSVYARRADGTAVFGRPDGRWLEAHTPVLAGVDR</sequence>
<dbReference type="InterPro" id="IPR050138">
    <property type="entry name" value="DHOase/Allantoinase_Hydrolase"/>
</dbReference>